<dbReference type="AlphaFoldDB" id="A0A0F9RPM0"/>
<name>A0A0F9RPM0_9ZZZZ</name>
<organism evidence="1">
    <name type="scientific">marine sediment metagenome</name>
    <dbReference type="NCBI Taxonomy" id="412755"/>
    <lineage>
        <taxon>unclassified sequences</taxon>
        <taxon>metagenomes</taxon>
        <taxon>ecological metagenomes</taxon>
    </lineage>
</organism>
<protein>
    <submittedName>
        <fullName evidence="1">Uncharacterized protein</fullName>
    </submittedName>
</protein>
<accession>A0A0F9RPM0</accession>
<gene>
    <name evidence="1" type="ORF">LCGC14_0570060</name>
</gene>
<proteinExistence type="predicted"/>
<reference evidence="1" key="1">
    <citation type="journal article" date="2015" name="Nature">
        <title>Complex archaea that bridge the gap between prokaryotes and eukaryotes.</title>
        <authorList>
            <person name="Spang A."/>
            <person name="Saw J.H."/>
            <person name="Jorgensen S.L."/>
            <person name="Zaremba-Niedzwiedzka K."/>
            <person name="Martijn J."/>
            <person name="Lind A.E."/>
            <person name="van Eijk R."/>
            <person name="Schleper C."/>
            <person name="Guy L."/>
            <person name="Ettema T.J."/>
        </authorList>
    </citation>
    <scope>NUCLEOTIDE SEQUENCE</scope>
</reference>
<comment type="caution">
    <text evidence="1">The sequence shown here is derived from an EMBL/GenBank/DDBJ whole genome shotgun (WGS) entry which is preliminary data.</text>
</comment>
<sequence>MPNDYKQQIIERSDKIIQELGAKDVYEALRMVKENDT</sequence>
<evidence type="ECO:0000313" key="1">
    <source>
        <dbReference type="EMBL" id="KKN56689.1"/>
    </source>
</evidence>
<dbReference type="EMBL" id="LAZR01000835">
    <property type="protein sequence ID" value="KKN56689.1"/>
    <property type="molecule type" value="Genomic_DNA"/>
</dbReference>